<sequence length="125" mass="14579">MRRVFDRAVMGREAASVLADLRQGNRTVSDYSIEFRTLAAESKWNEAAQWDMFLHGLADRIQREIFTLELPEDLDGLISLALRVDSRLQHRDHLVLQTPLSKILWTFRQHCQQYGQPGFRSRTHA</sequence>
<proteinExistence type="predicted"/>
<protein>
    <recommendedName>
        <fullName evidence="1">Retrotransposon gag domain-containing protein</fullName>
    </recommendedName>
</protein>
<accession>A0ABD0QYP4</accession>
<feature type="domain" description="Retrotransposon gag" evidence="1">
    <location>
        <begin position="6"/>
        <end position="58"/>
    </location>
</feature>
<dbReference type="EMBL" id="JAMKFB020000006">
    <property type="protein sequence ID" value="KAL0190885.1"/>
    <property type="molecule type" value="Genomic_DNA"/>
</dbReference>
<evidence type="ECO:0000313" key="3">
    <source>
        <dbReference type="Proteomes" id="UP001529510"/>
    </source>
</evidence>
<dbReference type="Pfam" id="PF03732">
    <property type="entry name" value="Retrotrans_gag"/>
    <property type="match status" value="1"/>
</dbReference>
<feature type="non-terminal residue" evidence="2">
    <location>
        <position position="125"/>
    </location>
</feature>
<organism evidence="2 3">
    <name type="scientific">Cirrhinus mrigala</name>
    <name type="common">Mrigala</name>
    <dbReference type="NCBI Taxonomy" id="683832"/>
    <lineage>
        <taxon>Eukaryota</taxon>
        <taxon>Metazoa</taxon>
        <taxon>Chordata</taxon>
        <taxon>Craniata</taxon>
        <taxon>Vertebrata</taxon>
        <taxon>Euteleostomi</taxon>
        <taxon>Actinopterygii</taxon>
        <taxon>Neopterygii</taxon>
        <taxon>Teleostei</taxon>
        <taxon>Ostariophysi</taxon>
        <taxon>Cypriniformes</taxon>
        <taxon>Cyprinidae</taxon>
        <taxon>Labeoninae</taxon>
        <taxon>Labeonini</taxon>
        <taxon>Cirrhinus</taxon>
    </lineage>
</organism>
<dbReference type="Proteomes" id="UP001529510">
    <property type="component" value="Unassembled WGS sequence"/>
</dbReference>
<gene>
    <name evidence="2" type="ORF">M9458_013583</name>
</gene>
<dbReference type="InterPro" id="IPR005162">
    <property type="entry name" value="Retrotrans_gag_dom"/>
</dbReference>
<dbReference type="InterPro" id="IPR032567">
    <property type="entry name" value="RTL1-rel"/>
</dbReference>
<name>A0ABD0QYP4_CIRMR</name>
<evidence type="ECO:0000259" key="1">
    <source>
        <dbReference type="Pfam" id="PF03732"/>
    </source>
</evidence>
<dbReference type="PANTHER" id="PTHR15503:SF36">
    <property type="entry name" value="RETROTRANSPOSON GAG-LIKE PROTEIN 5"/>
    <property type="match status" value="1"/>
</dbReference>
<comment type="caution">
    <text evidence="2">The sequence shown here is derived from an EMBL/GenBank/DDBJ whole genome shotgun (WGS) entry which is preliminary data.</text>
</comment>
<dbReference type="PANTHER" id="PTHR15503">
    <property type="entry name" value="LDOC1 RELATED"/>
    <property type="match status" value="1"/>
</dbReference>
<keyword evidence="3" id="KW-1185">Reference proteome</keyword>
<dbReference type="AlphaFoldDB" id="A0ABD0QYP4"/>
<evidence type="ECO:0000313" key="2">
    <source>
        <dbReference type="EMBL" id="KAL0190885.1"/>
    </source>
</evidence>
<reference evidence="2 3" key="1">
    <citation type="submission" date="2024-05" db="EMBL/GenBank/DDBJ databases">
        <title>Genome sequencing and assembly of Indian major carp, Cirrhinus mrigala (Hamilton, 1822).</title>
        <authorList>
            <person name="Mohindra V."/>
            <person name="Chowdhury L.M."/>
            <person name="Lal K."/>
            <person name="Jena J.K."/>
        </authorList>
    </citation>
    <scope>NUCLEOTIDE SEQUENCE [LARGE SCALE GENOMIC DNA]</scope>
    <source>
        <strain evidence="2">CM1030</strain>
        <tissue evidence="2">Blood</tissue>
    </source>
</reference>